<dbReference type="VEuPathDB" id="FungiDB:HpaG802142"/>
<accession>M4B790</accession>
<reference evidence="2" key="2">
    <citation type="submission" date="2015-06" db="UniProtKB">
        <authorList>
            <consortium name="EnsemblProtists"/>
        </authorList>
    </citation>
    <scope>IDENTIFICATION</scope>
    <source>
        <strain evidence="2">Emoy2</strain>
    </source>
</reference>
<dbReference type="HOGENOM" id="CLU_1672627_0_0_1"/>
<protein>
    <recommendedName>
        <fullName evidence="1">Retrotransposon gag domain-containing protein</fullName>
    </recommendedName>
</protein>
<evidence type="ECO:0000259" key="1">
    <source>
        <dbReference type="Pfam" id="PF03732"/>
    </source>
</evidence>
<dbReference type="EnsemblProtists" id="HpaT802142">
    <property type="protein sequence ID" value="HpaP802142"/>
    <property type="gene ID" value="HpaG802142"/>
</dbReference>
<feature type="domain" description="Retrotransposon gag" evidence="1">
    <location>
        <begin position="87"/>
        <end position="158"/>
    </location>
</feature>
<dbReference type="InterPro" id="IPR005162">
    <property type="entry name" value="Retrotrans_gag_dom"/>
</dbReference>
<evidence type="ECO:0000313" key="3">
    <source>
        <dbReference type="Proteomes" id="UP000011713"/>
    </source>
</evidence>
<keyword evidence="3" id="KW-1185">Reference proteome</keyword>
<sequence>MRPRQTAKLRLSPSKRLRMSFCVSRLGTRPSTGLLRRSLLGLTSRGPFEWTSEARWDYSSHYCLLAVSSVAFGVEQLIEVDTRVVSYAMSNLRGKASKWTYSAHMADAKAFPTWAIFKTKIRAMYQPPNNEVLLMARFFGARQAKLSLQEFVQEMRSL</sequence>
<name>M4B790_HYAAE</name>
<organism evidence="2 3">
    <name type="scientific">Hyaloperonospora arabidopsidis (strain Emoy2)</name>
    <name type="common">Downy mildew agent</name>
    <name type="synonym">Peronospora arabidopsidis</name>
    <dbReference type="NCBI Taxonomy" id="559515"/>
    <lineage>
        <taxon>Eukaryota</taxon>
        <taxon>Sar</taxon>
        <taxon>Stramenopiles</taxon>
        <taxon>Oomycota</taxon>
        <taxon>Peronosporomycetes</taxon>
        <taxon>Peronosporales</taxon>
        <taxon>Peronosporaceae</taxon>
        <taxon>Hyaloperonospora</taxon>
    </lineage>
</organism>
<dbReference type="AlphaFoldDB" id="M4B790"/>
<dbReference type="Pfam" id="PF03732">
    <property type="entry name" value="Retrotrans_gag"/>
    <property type="match status" value="1"/>
</dbReference>
<proteinExistence type="predicted"/>
<dbReference type="Proteomes" id="UP000011713">
    <property type="component" value="Unassembled WGS sequence"/>
</dbReference>
<dbReference type="EMBL" id="JH597778">
    <property type="status" value="NOT_ANNOTATED_CDS"/>
    <property type="molecule type" value="Genomic_DNA"/>
</dbReference>
<dbReference type="InParanoid" id="M4B790"/>
<reference evidence="3" key="1">
    <citation type="journal article" date="2010" name="Science">
        <title>Signatures of adaptation to obligate biotrophy in the Hyaloperonospora arabidopsidis genome.</title>
        <authorList>
            <person name="Baxter L."/>
            <person name="Tripathy S."/>
            <person name="Ishaque N."/>
            <person name="Boot N."/>
            <person name="Cabral A."/>
            <person name="Kemen E."/>
            <person name="Thines M."/>
            <person name="Ah-Fong A."/>
            <person name="Anderson R."/>
            <person name="Badejoko W."/>
            <person name="Bittner-Eddy P."/>
            <person name="Boore J.L."/>
            <person name="Chibucos M.C."/>
            <person name="Coates M."/>
            <person name="Dehal P."/>
            <person name="Delehaunty K."/>
            <person name="Dong S."/>
            <person name="Downton P."/>
            <person name="Dumas B."/>
            <person name="Fabro G."/>
            <person name="Fronick C."/>
            <person name="Fuerstenberg S.I."/>
            <person name="Fulton L."/>
            <person name="Gaulin E."/>
            <person name="Govers F."/>
            <person name="Hughes L."/>
            <person name="Humphray S."/>
            <person name="Jiang R.H."/>
            <person name="Judelson H."/>
            <person name="Kamoun S."/>
            <person name="Kyung K."/>
            <person name="Meijer H."/>
            <person name="Minx P."/>
            <person name="Morris P."/>
            <person name="Nelson J."/>
            <person name="Phuntumart V."/>
            <person name="Qutob D."/>
            <person name="Rehmany A."/>
            <person name="Rougon-Cardoso A."/>
            <person name="Ryden P."/>
            <person name="Torto-Alalibo T."/>
            <person name="Studholme D."/>
            <person name="Wang Y."/>
            <person name="Win J."/>
            <person name="Wood J."/>
            <person name="Clifton S.W."/>
            <person name="Rogers J."/>
            <person name="Van den Ackerveken G."/>
            <person name="Jones J.D."/>
            <person name="McDowell J.M."/>
            <person name="Beynon J."/>
            <person name="Tyler B.M."/>
        </authorList>
    </citation>
    <scope>NUCLEOTIDE SEQUENCE [LARGE SCALE GENOMIC DNA]</scope>
    <source>
        <strain evidence="3">Emoy2</strain>
    </source>
</reference>
<evidence type="ECO:0000313" key="2">
    <source>
        <dbReference type="EnsemblProtists" id="HpaP802142"/>
    </source>
</evidence>